<dbReference type="Pfam" id="PF00665">
    <property type="entry name" value="rve"/>
    <property type="match status" value="1"/>
</dbReference>
<evidence type="ECO:0000313" key="3">
    <source>
        <dbReference type="EMBL" id="KAF4676739.1"/>
    </source>
</evidence>
<proteinExistence type="predicted"/>
<feature type="domain" description="Integrase catalytic" evidence="2">
    <location>
        <begin position="520"/>
        <end position="682"/>
    </location>
</feature>
<dbReference type="OrthoDB" id="1934939at2759"/>
<accession>A0A7J6MYN3</accession>
<sequence>MDDLFLVMISPTPVMSPSEVTDLVLSVLRQACFEAQPQKTCFLTTRSSEKLLIQKKDEVKPMKEALLVGILYSKEENTVSYPAVQLQVPDAAEGPLTRRRLLGVVSKLRDPLLIRPLCNVVTNHLKHIIGSMTYTWDEQFSKNDTSLWIDRLSRLEDFNKVESSSAAGCLSPSGILVIYVDASTTGFSWLAYYGSTTTTLSYIGGEYGVWSAKHQGKHINYLELLASVRACNYADSHYVRTYYPSSIYHVVDSQTCYRQLISGRAHQSSHSAALCQRQLSYHAELVADAHWRHYNVVLVSTKLNLADRGTRLDSVFDYVLHGNGTVSSSDILDYTAPSSLSEQKFQQLQDLLHPTITDVASESTSVVPVAYGPTAPVCSVSIIDDDGPLPLAEVLKAQSEDPVYLELHRILVAQDPDWSLPRDASAELKSYVRYRAELGVSDGLLVRTYAPYPYYDPLKLPLIPQVLRHRLLASAHNDGHFGGDTLHDMLIKICFWPTLRKDCISFVKSCPACVLRSKNVTPAPLRLHYATRPWQAVSVEVLSIDNNKLLTLCCHFSKWAVAVVLPAETATATTAALTRIFYTLGVPSTLISDRGSNFNNSHYLETLSRYGVEVRYSSVAHPASNGQVERFHRTLLDRLKAYLCIYSGGNWLQVLPKLVYEYNVTKQTSIGISPFEAMFGRRPLQPYLLSPTPLTTTSPHDIVHATIIDYVAGQLAESKSAYRRHFNKKAECHPIYPPGSHVLVYFDQLRSKLQTHWRRGYTVISKSSAVTYRICVNKTGYVFTCHTNRLRLDPAPHHGQSPIKKTTPTMREPPPLPPRWTPTYDDIVDEEANIPQVHRQGDPIGNLHRVSRYGRIIRKPQRYGYD</sequence>
<feature type="region of interest" description="Disordered" evidence="1">
    <location>
        <begin position="794"/>
        <end position="818"/>
    </location>
</feature>
<reference evidence="3 4" key="1">
    <citation type="submission" date="2020-04" db="EMBL/GenBank/DDBJ databases">
        <title>Perkinsus olseni comparative genomics.</title>
        <authorList>
            <person name="Bogema D.R."/>
        </authorList>
    </citation>
    <scope>NUCLEOTIDE SEQUENCE [LARGE SCALE GENOMIC DNA]</scope>
    <source>
        <strain evidence="3">00978-12</strain>
    </source>
</reference>
<dbReference type="GO" id="GO:0003676">
    <property type="term" value="F:nucleic acid binding"/>
    <property type="evidence" value="ECO:0007669"/>
    <property type="project" value="InterPro"/>
</dbReference>
<dbReference type="InterPro" id="IPR001584">
    <property type="entry name" value="Integrase_cat-core"/>
</dbReference>
<dbReference type="InterPro" id="IPR036397">
    <property type="entry name" value="RNaseH_sf"/>
</dbReference>
<dbReference type="AlphaFoldDB" id="A0A7J6MYN3"/>
<organism evidence="3 4">
    <name type="scientific">Perkinsus olseni</name>
    <name type="common">Perkinsus atlanticus</name>
    <dbReference type="NCBI Taxonomy" id="32597"/>
    <lineage>
        <taxon>Eukaryota</taxon>
        <taxon>Sar</taxon>
        <taxon>Alveolata</taxon>
        <taxon>Perkinsozoa</taxon>
        <taxon>Perkinsea</taxon>
        <taxon>Perkinsida</taxon>
        <taxon>Perkinsidae</taxon>
        <taxon>Perkinsus</taxon>
    </lineage>
</organism>
<dbReference type="PANTHER" id="PTHR37984">
    <property type="entry name" value="PROTEIN CBG26694"/>
    <property type="match status" value="1"/>
</dbReference>
<name>A0A7J6MYN3_PEROL</name>
<dbReference type="InterPro" id="IPR012337">
    <property type="entry name" value="RNaseH-like_sf"/>
</dbReference>
<dbReference type="SUPFAM" id="SSF53098">
    <property type="entry name" value="Ribonuclease H-like"/>
    <property type="match status" value="1"/>
</dbReference>
<dbReference type="InterPro" id="IPR050951">
    <property type="entry name" value="Retrovirus_Pol_polyprotein"/>
</dbReference>
<dbReference type="Gene3D" id="1.10.340.70">
    <property type="match status" value="1"/>
</dbReference>
<dbReference type="EMBL" id="JABANP010001051">
    <property type="protein sequence ID" value="KAF4676739.1"/>
    <property type="molecule type" value="Genomic_DNA"/>
</dbReference>
<comment type="caution">
    <text evidence="3">The sequence shown here is derived from an EMBL/GenBank/DDBJ whole genome shotgun (WGS) entry which is preliminary data.</text>
</comment>
<dbReference type="Pfam" id="PF17921">
    <property type="entry name" value="Integrase_H2C2"/>
    <property type="match status" value="1"/>
</dbReference>
<dbReference type="InterPro" id="IPR041588">
    <property type="entry name" value="Integrase_H2C2"/>
</dbReference>
<gene>
    <name evidence="3" type="ORF">FOZ60_000560</name>
</gene>
<dbReference type="Gene3D" id="3.30.420.10">
    <property type="entry name" value="Ribonuclease H-like superfamily/Ribonuclease H"/>
    <property type="match status" value="1"/>
</dbReference>
<dbReference type="Proteomes" id="UP000541610">
    <property type="component" value="Unassembled WGS sequence"/>
</dbReference>
<evidence type="ECO:0000313" key="4">
    <source>
        <dbReference type="Proteomes" id="UP000541610"/>
    </source>
</evidence>
<evidence type="ECO:0000256" key="1">
    <source>
        <dbReference type="SAM" id="MobiDB-lite"/>
    </source>
</evidence>
<dbReference type="PANTHER" id="PTHR37984:SF5">
    <property type="entry name" value="PROTEIN NYNRIN-LIKE"/>
    <property type="match status" value="1"/>
</dbReference>
<protein>
    <recommendedName>
        <fullName evidence="2">Integrase catalytic domain-containing protein</fullName>
    </recommendedName>
</protein>
<evidence type="ECO:0000259" key="2">
    <source>
        <dbReference type="PROSITE" id="PS50994"/>
    </source>
</evidence>
<dbReference type="PROSITE" id="PS50994">
    <property type="entry name" value="INTEGRASE"/>
    <property type="match status" value="1"/>
</dbReference>
<dbReference type="GO" id="GO:0015074">
    <property type="term" value="P:DNA integration"/>
    <property type="evidence" value="ECO:0007669"/>
    <property type="project" value="InterPro"/>
</dbReference>